<dbReference type="PANTHER" id="PTHR12526:SF630">
    <property type="entry name" value="GLYCOSYLTRANSFERASE"/>
    <property type="match status" value="1"/>
</dbReference>
<keyword evidence="3" id="KW-0808">Transferase</keyword>
<reference evidence="3 4" key="1">
    <citation type="journal article" date="2019" name="Nat. Med.">
        <title>A library of human gut bacterial isolates paired with longitudinal multiomics data enables mechanistic microbiome research.</title>
        <authorList>
            <person name="Poyet M."/>
            <person name="Groussin M."/>
            <person name="Gibbons S.M."/>
            <person name="Avila-Pacheco J."/>
            <person name="Jiang X."/>
            <person name="Kearney S.M."/>
            <person name="Perrotta A.R."/>
            <person name="Berdy B."/>
            <person name="Zhao S."/>
            <person name="Lieberman T.D."/>
            <person name="Swanson P.K."/>
            <person name="Smith M."/>
            <person name="Roesemann S."/>
            <person name="Alexander J.E."/>
            <person name="Rich S.A."/>
            <person name="Livny J."/>
            <person name="Vlamakis H."/>
            <person name="Clish C."/>
            <person name="Bullock K."/>
            <person name="Deik A."/>
            <person name="Scott J."/>
            <person name="Pierce K.A."/>
            <person name="Xavier R.J."/>
            <person name="Alm E.J."/>
        </authorList>
    </citation>
    <scope>NUCLEOTIDE SEQUENCE [LARGE SCALE GENOMIC DNA]</scope>
    <source>
        <strain evidence="3 4">BIOML-A10</strain>
    </source>
</reference>
<feature type="domain" description="Glycosyltransferase subfamily 4-like N-terminal" evidence="2">
    <location>
        <begin position="20"/>
        <end position="149"/>
    </location>
</feature>
<dbReference type="Gene3D" id="3.40.50.2000">
    <property type="entry name" value="Glycogen Phosphorylase B"/>
    <property type="match status" value="2"/>
</dbReference>
<gene>
    <name evidence="3" type="ORF">F3F73_11290</name>
</gene>
<dbReference type="CDD" id="cd03808">
    <property type="entry name" value="GT4_CapM-like"/>
    <property type="match status" value="1"/>
</dbReference>
<dbReference type="Pfam" id="PF00534">
    <property type="entry name" value="Glycos_transf_1"/>
    <property type="match status" value="1"/>
</dbReference>
<evidence type="ECO:0000313" key="4">
    <source>
        <dbReference type="Proteomes" id="UP000422221"/>
    </source>
</evidence>
<evidence type="ECO:0000313" key="3">
    <source>
        <dbReference type="EMBL" id="KAA3765155.1"/>
    </source>
</evidence>
<organism evidence="3 4">
    <name type="scientific">Bacteroides salyersiae</name>
    <dbReference type="NCBI Taxonomy" id="291644"/>
    <lineage>
        <taxon>Bacteria</taxon>
        <taxon>Pseudomonadati</taxon>
        <taxon>Bacteroidota</taxon>
        <taxon>Bacteroidia</taxon>
        <taxon>Bacteroidales</taxon>
        <taxon>Bacteroidaceae</taxon>
        <taxon>Bacteroides</taxon>
    </lineage>
</organism>
<protein>
    <submittedName>
        <fullName evidence="3">Glycosyltransferase family 4 protein</fullName>
    </submittedName>
</protein>
<dbReference type="GO" id="GO:0016757">
    <property type="term" value="F:glycosyltransferase activity"/>
    <property type="evidence" value="ECO:0007669"/>
    <property type="project" value="InterPro"/>
</dbReference>
<dbReference type="EMBL" id="VWMK01000010">
    <property type="protein sequence ID" value="KAA3765155.1"/>
    <property type="molecule type" value="Genomic_DNA"/>
</dbReference>
<accession>A0A7J4XIM7</accession>
<feature type="domain" description="Glycosyl transferase family 1" evidence="1">
    <location>
        <begin position="191"/>
        <end position="343"/>
    </location>
</feature>
<proteinExistence type="predicted"/>
<sequence>MGNNILVLANSIIGLHSFRKEVVKAMVDNGYVVYLAFPDKDERAKYFEQIDCKYVDVKFDRRGMNPIKDLKLLLDYIKVIKRIKPVAVLTYTIKPNVYGGIAAAYCGVPLLANVTGLGDAVENKGFLGKLTVFLYKLGLRKANTVFFQNNSNLKFCVDSGIVVQEQSCLLPGSGVNTSYHVYQEYPTDNIIKFLFIARLLKDKGTEEYFETAKIIKEKYPNTEFQILGYCDDGKYQTQLDELTKTGVINFLGCATDVRPYIGDVYCTIMPSYHEGLSNVNLESEANGRPVITTKVPGCKETVDDGITGYLCDARSTQDLTDKVEKFINLSYEEKKQMGLNARRKVEREFERQIIVDAYLKAIKILQ</sequence>
<dbReference type="InterPro" id="IPR001296">
    <property type="entry name" value="Glyco_trans_1"/>
</dbReference>
<dbReference type="InterPro" id="IPR028098">
    <property type="entry name" value="Glyco_trans_4-like_N"/>
</dbReference>
<evidence type="ECO:0000259" key="1">
    <source>
        <dbReference type="Pfam" id="PF00534"/>
    </source>
</evidence>
<dbReference type="SUPFAM" id="SSF53756">
    <property type="entry name" value="UDP-Glycosyltransferase/glycogen phosphorylase"/>
    <property type="match status" value="1"/>
</dbReference>
<evidence type="ECO:0000259" key="2">
    <source>
        <dbReference type="Pfam" id="PF13477"/>
    </source>
</evidence>
<comment type="caution">
    <text evidence="3">The sequence shown here is derived from an EMBL/GenBank/DDBJ whole genome shotgun (WGS) entry which is preliminary data.</text>
</comment>
<dbReference type="RefSeq" id="WP_130059113.1">
    <property type="nucleotide sequence ID" value="NZ_CP083674.1"/>
</dbReference>
<dbReference type="Pfam" id="PF13477">
    <property type="entry name" value="Glyco_trans_4_2"/>
    <property type="match status" value="1"/>
</dbReference>
<name>A0A7J4XIM7_9BACE</name>
<dbReference type="PANTHER" id="PTHR12526">
    <property type="entry name" value="GLYCOSYLTRANSFERASE"/>
    <property type="match status" value="1"/>
</dbReference>
<dbReference type="Proteomes" id="UP000422221">
    <property type="component" value="Unassembled WGS sequence"/>
</dbReference>
<dbReference type="AlphaFoldDB" id="A0A7J4XIM7"/>